<evidence type="ECO:0000313" key="3">
    <source>
        <dbReference type="Proteomes" id="UP000831607"/>
    </source>
</evidence>
<dbReference type="Proteomes" id="UP000831607">
    <property type="component" value="Chromosome"/>
</dbReference>
<dbReference type="RefSeq" id="WP_243478436.1">
    <property type="nucleotide sequence ID" value="NZ_CP063982.1"/>
</dbReference>
<keyword evidence="1" id="KW-0732">Signal</keyword>
<feature type="chain" id="PRO_5045346085" evidence="1">
    <location>
        <begin position="30"/>
        <end position="250"/>
    </location>
</feature>
<accession>A0ABY4AIC2</accession>
<gene>
    <name evidence="2" type="ORF">DHf2319_11455</name>
</gene>
<dbReference type="InterPro" id="IPR021409">
    <property type="entry name" value="DUF3047"/>
</dbReference>
<name>A0ABY4AIC2_9BURK</name>
<evidence type="ECO:0000313" key="2">
    <source>
        <dbReference type="EMBL" id="UOD50040.1"/>
    </source>
</evidence>
<keyword evidence="3" id="KW-1185">Reference proteome</keyword>
<sequence>MLSRTCKSNHKPTVSIAALTLAMVASASAATAQSIELPLSPQHWQEVRLGEDIRPNNFKFQTTDNQPLLRIESNASMSMMAIPIDIDLTKTPVLCWRWRVNRVLDKADMTERFGDDYAARLYLSVAIPESEQSLGLRLQLGLARSIWGDQVPDGAINYVWDNRQPPGTTIPNVYTDRVTMVVTESGDSKTGQWVQQRRDVRKDIARLFTPLAKPVQIALAADTDNTGETVIAEFADIRFVSVQSQCEVSP</sequence>
<organism evidence="2 3">
    <name type="scientific">Orrella daihaiensis</name>
    <dbReference type="NCBI Taxonomy" id="2782176"/>
    <lineage>
        <taxon>Bacteria</taxon>
        <taxon>Pseudomonadati</taxon>
        <taxon>Pseudomonadota</taxon>
        <taxon>Betaproteobacteria</taxon>
        <taxon>Burkholderiales</taxon>
        <taxon>Alcaligenaceae</taxon>
        <taxon>Orrella</taxon>
    </lineage>
</organism>
<evidence type="ECO:0000256" key="1">
    <source>
        <dbReference type="SAM" id="SignalP"/>
    </source>
</evidence>
<feature type="signal peptide" evidence="1">
    <location>
        <begin position="1"/>
        <end position="29"/>
    </location>
</feature>
<dbReference type="EMBL" id="CP063982">
    <property type="protein sequence ID" value="UOD50040.1"/>
    <property type="molecule type" value="Genomic_DNA"/>
</dbReference>
<dbReference type="Pfam" id="PF11249">
    <property type="entry name" value="DUF3047"/>
    <property type="match status" value="1"/>
</dbReference>
<protein>
    <submittedName>
        <fullName evidence="2">DUF3047 domain-containing protein</fullName>
    </submittedName>
</protein>
<proteinExistence type="predicted"/>
<reference evidence="2 3" key="1">
    <citation type="submission" date="2020-11" db="EMBL/GenBank/DDBJ databases">
        <title>Algicoccus daihaiensis sp.nov., isolated from Daihai Lake in Inner Mongolia.</title>
        <authorList>
            <person name="Kai J."/>
        </authorList>
    </citation>
    <scope>NUCLEOTIDE SEQUENCE [LARGE SCALE GENOMIC DNA]</scope>
    <source>
        <strain evidence="3">f23</strain>
    </source>
</reference>